<name>A0ABP4RXT0_9ACTN</name>
<feature type="signal peptide" evidence="1">
    <location>
        <begin position="1"/>
        <end position="26"/>
    </location>
</feature>
<keyword evidence="3" id="KW-1185">Reference proteome</keyword>
<gene>
    <name evidence="2" type="ORF">GCM10009733_072170</name>
</gene>
<evidence type="ECO:0008006" key="4">
    <source>
        <dbReference type="Google" id="ProtNLM"/>
    </source>
</evidence>
<sequence length="149" mass="16099">MKTRILGAVLGIATLSGLLVPSPAQAADGVSSARLNGSANYGGGSVRANVDFVNRKKVIFRNFTVRDLCPGDNRPVRARVVWIHTDGTTGYSAWRKDTNGCGDHGTNFGTIIRTGTKPIRKVYLHLQIYARSGGVRGFAFSANRDNQYT</sequence>
<dbReference type="RefSeq" id="WP_346111128.1">
    <property type="nucleotide sequence ID" value="NZ_BAAAMU010000070.1"/>
</dbReference>
<evidence type="ECO:0000313" key="3">
    <source>
        <dbReference type="Proteomes" id="UP001500064"/>
    </source>
</evidence>
<accession>A0ABP4RXT0</accession>
<organism evidence="2 3">
    <name type="scientific">Nonomuraea maheshkhaliensis</name>
    <dbReference type="NCBI Taxonomy" id="419590"/>
    <lineage>
        <taxon>Bacteria</taxon>
        <taxon>Bacillati</taxon>
        <taxon>Actinomycetota</taxon>
        <taxon>Actinomycetes</taxon>
        <taxon>Streptosporangiales</taxon>
        <taxon>Streptosporangiaceae</taxon>
        <taxon>Nonomuraea</taxon>
    </lineage>
</organism>
<evidence type="ECO:0000256" key="1">
    <source>
        <dbReference type="SAM" id="SignalP"/>
    </source>
</evidence>
<dbReference type="Proteomes" id="UP001500064">
    <property type="component" value="Unassembled WGS sequence"/>
</dbReference>
<evidence type="ECO:0000313" key="2">
    <source>
        <dbReference type="EMBL" id="GAA1663977.1"/>
    </source>
</evidence>
<keyword evidence="1" id="KW-0732">Signal</keyword>
<feature type="chain" id="PRO_5046459208" description="Secreted protein" evidence="1">
    <location>
        <begin position="27"/>
        <end position="149"/>
    </location>
</feature>
<comment type="caution">
    <text evidence="2">The sequence shown here is derived from an EMBL/GenBank/DDBJ whole genome shotgun (WGS) entry which is preliminary data.</text>
</comment>
<protein>
    <recommendedName>
        <fullName evidence="4">Secreted protein</fullName>
    </recommendedName>
</protein>
<reference evidence="3" key="1">
    <citation type="journal article" date="2019" name="Int. J. Syst. Evol. Microbiol.">
        <title>The Global Catalogue of Microorganisms (GCM) 10K type strain sequencing project: providing services to taxonomists for standard genome sequencing and annotation.</title>
        <authorList>
            <consortium name="The Broad Institute Genomics Platform"/>
            <consortium name="The Broad Institute Genome Sequencing Center for Infectious Disease"/>
            <person name="Wu L."/>
            <person name="Ma J."/>
        </authorList>
    </citation>
    <scope>NUCLEOTIDE SEQUENCE [LARGE SCALE GENOMIC DNA]</scope>
    <source>
        <strain evidence="3">JCM 13929</strain>
    </source>
</reference>
<dbReference type="EMBL" id="BAAAMU010000070">
    <property type="protein sequence ID" value="GAA1663977.1"/>
    <property type="molecule type" value="Genomic_DNA"/>
</dbReference>
<proteinExistence type="predicted"/>